<evidence type="ECO:0000256" key="5">
    <source>
        <dbReference type="SAM" id="Phobius"/>
    </source>
</evidence>
<reference evidence="6 7" key="1">
    <citation type="journal article" date="2021" name="Int. J. Syst. Evol. Microbiol.">
        <title>Amazonocrinis nigriterrae gen. nov., sp. nov., Atlanticothrix silvestris gen. nov., sp. nov. and Dendronalium phyllosphericum gen. nov., sp. nov., nostocacean cyanobacteria from Brazilian environments.</title>
        <authorList>
            <person name="Alvarenga D.O."/>
            <person name="Andreote A.P.D."/>
            <person name="Branco L.H.Z."/>
            <person name="Delbaje E."/>
            <person name="Cruz R.B."/>
            <person name="Varani A.M."/>
            <person name="Fiore M.F."/>
        </authorList>
    </citation>
    <scope>NUCLEOTIDE SEQUENCE [LARGE SCALE GENOMIC DNA]</scope>
    <source>
        <strain evidence="6 7">CENA67</strain>
    </source>
</reference>
<dbReference type="InterPro" id="IPR006603">
    <property type="entry name" value="PQ-loop_rpt"/>
</dbReference>
<evidence type="ECO:0000256" key="2">
    <source>
        <dbReference type="ARBA" id="ARBA00022692"/>
    </source>
</evidence>
<evidence type="ECO:0000256" key="3">
    <source>
        <dbReference type="ARBA" id="ARBA00022989"/>
    </source>
</evidence>
<accession>A0A8J7HT19</accession>
<comment type="subcellular location">
    <subcellularLocation>
        <location evidence="1">Membrane</location>
        <topology evidence="1">Multi-pass membrane protein</topology>
    </subcellularLocation>
</comment>
<keyword evidence="3 5" id="KW-1133">Transmembrane helix</keyword>
<keyword evidence="7" id="KW-1185">Reference proteome</keyword>
<dbReference type="AlphaFoldDB" id="A0A8J7HT19"/>
<dbReference type="GO" id="GO:0051119">
    <property type="term" value="F:sugar transmembrane transporter activity"/>
    <property type="evidence" value="ECO:0007669"/>
    <property type="project" value="InterPro"/>
</dbReference>
<dbReference type="Proteomes" id="UP000632766">
    <property type="component" value="Unassembled WGS sequence"/>
</dbReference>
<sequence length="86" mass="9593">MEFDFTTTLGLMAGVLTTIAYLPQLIKTWKSKSAEDLSWSMLIILCIGIILWLIYGVSVHDLPILAANIVTLILASVILVLKIRYK</sequence>
<protein>
    <submittedName>
        <fullName evidence="6">SemiSWEET transporter</fullName>
    </submittedName>
</protein>
<evidence type="ECO:0000256" key="4">
    <source>
        <dbReference type="ARBA" id="ARBA00023136"/>
    </source>
</evidence>
<name>A0A8J7HT19_9NOST</name>
<dbReference type="InterPro" id="IPR047662">
    <property type="entry name" value="SemiSWEET"/>
</dbReference>
<dbReference type="Gene3D" id="1.20.1280.290">
    <property type="match status" value="1"/>
</dbReference>
<dbReference type="EMBL" id="JAECZC010000060">
    <property type="protein sequence ID" value="MBH8565391.1"/>
    <property type="molecule type" value="Genomic_DNA"/>
</dbReference>
<evidence type="ECO:0000256" key="1">
    <source>
        <dbReference type="ARBA" id="ARBA00004141"/>
    </source>
</evidence>
<organism evidence="6 7">
    <name type="scientific">Amazonocrinis nigriterrae CENA67</name>
    <dbReference type="NCBI Taxonomy" id="2794033"/>
    <lineage>
        <taxon>Bacteria</taxon>
        <taxon>Bacillati</taxon>
        <taxon>Cyanobacteriota</taxon>
        <taxon>Cyanophyceae</taxon>
        <taxon>Nostocales</taxon>
        <taxon>Nostocaceae</taxon>
        <taxon>Amazonocrinis</taxon>
        <taxon>Amazonocrinis nigriterrae</taxon>
    </lineage>
</organism>
<gene>
    <name evidence="6" type="ORF">I8748_24985</name>
</gene>
<dbReference type="SMART" id="SM00679">
    <property type="entry name" value="CTNS"/>
    <property type="match status" value="1"/>
</dbReference>
<feature type="transmembrane region" description="Helical" evidence="5">
    <location>
        <begin position="37"/>
        <end position="56"/>
    </location>
</feature>
<comment type="caution">
    <text evidence="6">The sequence shown here is derived from an EMBL/GenBank/DDBJ whole genome shotgun (WGS) entry which is preliminary data.</text>
</comment>
<feature type="transmembrane region" description="Helical" evidence="5">
    <location>
        <begin position="6"/>
        <end position="25"/>
    </location>
</feature>
<dbReference type="RefSeq" id="WP_198127191.1">
    <property type="nucleotide sequence ID" value="NZ_JAECZC010000060.1"/>
</dbReference>
<keyword evidence="4 5" id="KW-0472">Membrane</keyword>
<evidence type="ECO:0000313" key="6">
    <source>
        <dbReference type="EMBL" id="MBH8565391.1"/>
    </source>
</evidence>
<feature type="transmembrane region" description="Helical" evidence="5">
    <location>
        <begin position="62"/>
        <end position="81"/>
    </location>
</feature>
<dbReference type="NCBIfam" id="NF037968">
    <property type="entry name" value="SemiSWEET_2"/>
    <property type="match status" value="1"/>
</dbReference>
<proteinExistence type="predicted"/>
<dbReference type="Pfam" id="PF04193">
    <property type="entry name" value="PQ-loop"/>
    <property type="match status" value="1"/>
</dbReference>
<keyword evidence="2 5" id="KW-0812">Transmembrane</keyword>
<dbReference type="GO" id="GO:0016020">
    <property type="term" value="C:membrane"/>
    <property type="evidence" value="ECO:0007669"/>
    <property type="project" value="UniProtKB-SubCell"/>
</dbReference>
<evidence type="ECO:0000313" key="7">
    <source>
        <dbReference type="Proteomes" id="UP000632766"/>
    </source>
</evidence>